<dbReference type="RefSeq" id="WP_162319064.1">
    <property type="nucleotide sequence ID" value="NZ_JAHQXF010000002.1"/>
</dbReference>
<keyword evidence="2" id="KW-1185">Reference proteome</keyword>
<name>A0A8J7YAW4_9EURY</name>
<gene>
    <name evidence="1" type="ORF">KTS45_09845</name>
</gene>
<reference evidence="1 2" key="1">
    <citation type="submission" date="2021-06" db="EMBL/GenBank/DDBJ databases">
        <title>New haloarchaea isolates fom saline soil.</title>
        <authorList>
            <person name="Duran-Viseras A."/>
            <person name="Sanchez-Porro C.S."/>
            <person name="Ventosa A."/>
        </authorList>
    </citation>
    <scope>NUCLEOTIDE SEQUENCE [LARGE SCALE GENOMIC DNA]</scope>
    <source>
        <strain evidence="1 2">JCM 183640</strain>
    </source>
</reference>
<protein>
    <submittedName>
        <fullName evidence="1">Uncharacterized protein</fullName>
    </submittedName>
</protein>
<comment type="caution">
    <text evidence="1">The sequence shown here is derived from an EMBL/GenBank/DDBJ whole genome shotgun (WGS) entry which is preliminary data.</text>
</comment>
<dbReference type="EMBL" id="JAHQXF010000002">
    <property type="protein sequence ID" value="MBV0924499.1"/>
    <property type="molecule type" value="Genomic_DNA"/>
</dbReference>
<evidence type="ECO:0000313" key="1">
    <source>
        <dbReference type="EMBL" id="MBV0924499.1"/>
    </source>
</evidence>
<dbReference type="AlphaFoldDB" id="A0A8J7YAW4"/>
<sequence>MDRRCFLATVGSLLPTAAAGCLSGGAPSGNDAAYGVAELPAARIAMTPVEDVALAERVTYSVDESEDRAELLDRILDGGATVERTRPPLPEGRHINYRDAVYVLDHEVVETTPGTTYSVRVDILQETVTDSRSIGFSDLPAVDRERFAAKGLADGDPVGVGTAFHYTDAETEASVLVPESEYEAIVWENGSEAEWIVDDSYDAPLYAYEYAIEEVATVAEYGRRMREAVAFELTDLPSAQREVVEAAISTKSGYSVGPDETVPDAVRSLAERFRDRKQAHALDGTGEDDLDGRYLVDYDGTVYWTQLSVREERLATATAAE</sequence>
<dbReference type="Proteomes" id="UP000766550">
    <property type="component" value="Unassembled WGS sequence"/>
</dbReference>
<organism evidence="1 2">
    <name type="scientific">Haloarcula limicola</name>
    <dbReference type="NCBI Taxonomy" id="1429915"/>
    <lineage>
        <taxon>Archaea</taxon>
        <taxon>Methanobacteriati</taxon>
        <taxon>Methanobacteriota</taxon>
        <taxon>Stenosarchaea group</taxon>
        <taxon>Halobacteria</taxon>
        <taxon>Halobacteriales</taxon>
        <taxon>Haloarculaceae</taxon>
        <taxon>Haloarcula</taxon>
    </lineage>
</organism>
<dbReference type="OrthoDB" id="193751at2157"/>
<accession>A0A8J7YAW4</accession>
<evidence type="ECO:0000313" key="2">
    <source>
        <dbReference type="Proteomes" id="UP000766550"/>
    </source>
</evidence>
<dbReference type="PROSITE" id="PS51257">
    <property type="entry name" value="PROKAR_LIPOPROTEIN"/>
    <property type="match status" value="1"/>
</dbReference>
<proteinExistence type="predicted"/>